<evidence type="ECO:0000256" key="2">
    <source>
        <dbReference type="SAM" id="MobiDB-lite"/>
    </source>
</evidence>
<evidence type="ECO:0000256" key="3">
    <source>
        <dbReference type="SAM" id="SignalP"/>
    </source>
</evidence>
<dbReference type="Gene3D" id="1.25.40.10">
    <property type="entry name" value="Tetratricopeptide repeat domain"/>
    <property type="match status" value="1"/>
</dbReference>
<dbReference type="Gene3D" id="3.30.457.10">
    <property type="entry name" value="Copper amine oxidase-like, N-terminal domain"/>
    <property type="match status" value="1"/>
</dbReference>
<feature type="domain" description="Copper amine oxidase-like N-terminal" evidence="4">
    <location>
        <begin position="365"/>
        <end position="464"/>
    </location>
</feature>
<dbReference type="InterPro" id="IPR003409">
    <property type="entry name" value="MORN"/>
</dbReference>
<feature type="region of interest" description="Disordered" evidence="2">
    <location>
        <begin position="322"/>
        <end position="358"/>
    </location>
</feature>
<protein>
    <submittedName>
        <fullName evidence="5">Stalk domain-containing protein</fullName>
    </submittedName>
</protein>
<comment type="caution">
    <text evidence="5">The sequence shown here is derived from an EMBL/GenBank/DDBJ whole genome shotgun (WGS) entry which is preliminary data.</text>
</comment>
<dbReference type="SUPFAM" id="SSF48452">
    <property type="entry name" value="TPR-like"/>
    <property type="match status" value="1"/>
</dbReference>
<dbReference type="InterPro" id="IPR036582">
    <property type="entry name" value="Mao_N_sf"/>
</dbReference>
<dbReference type="SUPFAM" id="SSF55383">
    <property type="entry name" value="Copper amine oxidase, domain N"/>
    <property type="match status" value="1"/>
</dbReference>
<dbReference type="PANTHER" id="PTHR23084">
    <property type="entry name" value="PHOSPHATIDYLINOSITOL-4-PHOSPHATE 5-KINASE RELATED"/>
    <property type="match status" value="1"/>
</dbReference>
<dbReference type="SUPFAM" id="SSF69304">
    <property type="entry name" value="Tricorn protease N-terminal domain"/>
    <property type="match status" value="1"/>
</dbReference>
<dbReference type="Pfam" id="PF07833">
    <property type="entry name" value="Cu_amine_oxidN1"/>
    <property type="match status" value="1"/>
</dbReference>
<reference evidence="5 6" key="1">
    <citation type="submission" date="2022-05" db="EMBL/GenBank/DDBJ databases">
        <title>Genome Sequencing of Bee-Associated Microbes.</title>
        <authorList>
            <person name="Dunlap C."/>
        </authorList>
    </citation>
    <scope>NUCLEOTIDE SEQUENCE [LARGE SCALE GENOMIC DNA]</scope>
    <source>
        <strain evidence="5 6">NRRL B-14421</strain>
    </source>
</reference>
<dbReference type="SUPFAM" id="SSF82185">
    <property type="entry name" value="Histone H3 K4-specific methyltransferase SET7/9 N-terminal domain"/>
    <property type="match status" value="2"/>
</dbReference>
<name>A0ABT4GG99_9BACL</name>
<dbReference type="Pfam" id="PF02493">
    <property type="entry name" value="MORN"/>
    <property type="match status" value="4"/>
</dbReference>
<evidence type="ECO:0000259" key="4">
    <source>
        <dbReference type="Pfam" id="PF07833"/>
    </source>
</evidence>
<dbReference type="InterPro" id="IPR011990">
    <property type="entry name" value="TPR-like_helical_dom_sf"/>
</dbReference>
<dbReference type="PANTHER" id="PTHR23084:SF263">
    <property type="entry name" value="MORN REPEAT-CONTAINING PROTEIN 1"/>
    <property type="match status" value="1"/>
</dbReference>
<feature type="compositionally biased region" description="Polar residues" evidence="2">
    <location>
        <begin position="335"/>
        <end position="353"/>
    </location>
</feature>
<dbReference type="SMART" id="SM00698">
    <property type="entry name" value="MORN"/>
    <property type="match status" value="4"/>
</dbReference>
<evidence type="ECO:0000256" key="1">
    <source>
        <dbReference type="ARBA" id="ARBA00022737"/>
    </source>
</evidence>
<keyword evidence="3" id="KW-0732">Signal</keyword>
<dbReference type="Proteomes" id="UP001527099">
    <property type="component" value="Unassembled WGS sequence"/>
</dbReference>
<dbReference type="InterPro" id="IPR012854">
    <property type="entry name" value="Cu_amine_oxidase-like_N"/>
</dbReference>
<dbReference type="EMBL" id="JAMDMX010000066">
    <property type="protein sequence ID" value="MCY9695215.1"/>
    <property type="molecule type" value="Genomic_DNA"/>
</dbReference>
<keyword evidence="1" id="KW-0677">Repeat</keyword>
<organism evidence="5 6">
    <name type="scientific">Paenibacillus alginolyticus</name>
    <dbReference type="NCBI Taxonomy" id="59839"/>
    <lineage>
        <taxon>Bacteria</taxon>
        <taxon>Bacillati</taxon>
        <taxon>Bacillota</taxon>
        <taxon>Bacilli</taxon>
        <taxon>Bacillales</taxon>
        <taxon>Paenibacillaceae</taxon>
        <taxon>Paenibacillus</taxon>
    </lineage>
</organism>
<feature type="signal peptide" evidence="3">
    <location>
        <begin position="1"/>
        <end position="30"/>
    </location>
</feature>
<accession>A0ABT4GG99</accession>
<dbReference type="RefSeq" id="WP_268616640.1">
    <property type="nucleotide sequence ID" value="NZ_JAMDMX010000066.1"/>
</dbReference>
<sequence length="759" mass="84646">MAKRLLTKNRWASFLFFMLFLWSLPITAFAAASDLTSTPVYQDEMKVNDSGVVWTSFDNEAHRQVYYSTKFDGAPLAITQSVGIREKPIVGGNLVVWQEARREWRGEGSYDIYAYNLETKEERKLTSNNEGIGSVTTDGRYVAWIDEMTRIVNLYDWQTKQTSQIGKGNNPVVAKGKLAYGNHERNQILLYQPTDHSSKTLITVPKSLYLSGFQFNGDWLLYLSQTQTYAYKVSLQKADGTSEPAFESGSDTVAGNMDYMSLNERFAVYPVYSSGKGQYMAIELSTGQVKPVTAHGEYGTMIGLQGDSLYYSPKNDRIQSLSISTTPARPKGADTLTSNGSNSSQKNPDSTPSKPHDPDQLIVVLDEKEIAFQVNPVVENGSTMVQFRPLFEAMGVSIEWREEDQTIIGTKNKFRIELKMGDKTALVNGKAMDLPIAPHTINDSTMVPLRFVAESMGRSVYWVPSYTEKEVRIKQTVASDILDNLYSDNLVYHGETKDGVPNGNGTYTKDGQLWYHGQFANGVMEGEGAVYRNGKIFYDGDMKANLPNGNGKLFDLGLYVGQVVNGMRQGVGKYYEKNGALIYSGQFTADTETGKGTIYESNGTRYVGDVIMGVREGNAEVYDQDGDLEYKGRYAGNHQVLRDPQLTYLAMMLYAEAGKDVKANAMFEKAKKSDDRKMVPYYMIADTYIVLKKPDKANEYIQAGSAVDSKDPILNAYLALTYALQNKSDQAKAQMDKAKGLGLEKTEIWDARLKEITAK</sequence>
<keyword evidence="6" id="KW-1185">Reference proteome</keyword>
<dbReference type="Gene3D" id="2.20.110.10">
    <property type="entry name" value="Histone H3 K4-specific methyltransferase SET7/9 N-terminal domain"/>
    <property type="match status" value="2"/>
</dbReference>
<gene>
    <name evidence="5" type="ORF">M5X19_20260</name>
</gene>
<feature type="chain" id="PRO_5047019419" evidence="3">
    <location>
        <begin position="31"/>
        <end position="759"/>
    </location>
</feature>
<evidence type="ECO:0000313" key="6">
    <source>
        <dbReference type="Proteomes" id="UP001527099"/>
    </source>
</evidence>
<evidence type="ECO:0000313" key="5">
    <source>
        <dbReference type="EMBL" id="MCY9695215.1"/>
    </source>
</evidence>
<proteinExistence type="predicted"/>